<keyword evidence="6 7" id="KW-0592">Phosphate transport</keyword>
<keyword evidence="11" id="KW-1185">Reference proteome</keyword>
<reference evidence="10 11" key="1">
    <citation type="journal article" date="2019" name="Int. J. Syst. Evol. Microbiol.">
        <title>The Global Catalogue of Microorganisms (GCM) 10K type strain sequencing project: providing services to taxonomists for standard genome sequencing and annotation.</title>
        <authorList>
            <consortium name="The Broad Institute Genomics Platform"/>
            <consortium name="The Broad Institute Genome Sequencing Center for Infectious Disease"/>
            <person name="Wu L."/>
            <person name="Ma J."/>
        </authorList>
    </citation>
    <scope>NUCLEOTIDE SEQUENCE [LARGE SCALE GENOMIC DNA]</scope>
    <source>
        <strain evidence="10 11">JCM 9933</strain>
    </source>
</reference>
<dbReference type="InterPro" id="IPR024370">
    <property type="entry name" value="PBP_domain"/>
</dbReference>
<dbReference type="PANTHER" id="PTHR42996:SF1">
    <property type="entry name" value="PHOSPHATE-BINDING PROTEIN PSTS"/>
    <property type="match status" value="1"/>
</dbReference>
<evidence type="ECO:0000256" key="3">
    <source>
        <dbReference type="ARBA" id="ARBA00011529"/>
    </source>
</evidence>
<evidence type="ECO:0000256" key="4">
    <source>
        <dbReference type="ARBA" id="ARBA00021889"/>
    </source>
</evidence>
<dbReference type="PIRSF" id="PIRSF002756">
    <property type="entry name" value="PstS"/>
    <property type="match status" value="1"/>
</dbReference>
<evidence type="ECO:0000256" key="6">
    <source>
        <dbReference type="ARBA" id="ARBA00022592"/>
    </source>
</evidence>
<dbReference type="PANTHER" id="PTHR42996">
    <property type="entry name" value="PHOSPHATE-BINDING PROTEIN PSTS"/>
    <property type="match status" value="1"/>
</dbReference>
<dbReference type="EMBL" id="BAAAFZ010000011">
    <property type="protein sequence ID" value="GAA0575324.1"/>
    <property type="molecule type" value="Genomic_DNA"/>
</dbReference>
<dbReference type="Gene3D" id="3.40.190.10">
    <property type="entry name" value="Periplasmic binding protein-like II"/>
    <property type="match status" value="2"/>
</dbReference>
<protein>
    <recommendedName>
        <fullName evidence="4 7">Phosphate-binding protein PstS</fullName>
    </recommendedName>
</protein>
<dbReference type="NCBIfam" id="TIGR00975">
    <property type="entry name" value="3a0107s03"/>
    <property type="match status" value="1"/>
</dbReference>
<feature type="domain" description="PBP" evidence="9">
    <location>
        <begin position="27"/>
        <end position="254"/>
    </location>
</feature>
<keyword evidence="8" id="KW-0732">Signal</keyword>
<evidence type="ECO:0000256" key="5">
    <source>
        <dbReference type="ARBA" id="ARBA00022448"/>
    </source>
</evidence>
<dbReference type="SUPFAM" id="SSF53850">
    <property type="entry name" value="Periplasmic binding protein-like II"/>
    <property type="match status" value="1"/>
</dbReference>
<gene>
    <name evidence="10" type="primary">pstS_3</name>
    <name evidence="10" type="ORF">GCM10009416_12460</name>
</gene>
<dbReference type="CDD" id="cd13565">
    <property type="entry name" value="PBP2_PstS"/>
    <property type="match status" value="1"/>
</dbReference>
<proteinExistence type="inferred from homology"/>
<organism evidence="10 11">
    <name type="scientific">Craurococcus roseus</name>
    <dbReference type="NCBI Taxonomy" id="77585"/>
    <lineage>
        <taxon>Bacteria</taxon>
        <taxon>Pseudomonadati</taxon>
        <taxon>Pseudomonadota</taxon>
        <taxon>Alphaproteobacteria</taxon>
        <taxon>Acetobacterales</taxon>
        <taxon>Acetobacteraceae</taxon>
        <taxon>Craurococcus</taxon>
    </lineage>
</organism>
<keyword evidence="5 7" id="KW-0813">Transport</keyword>
<dbReference type="Pfam" id="PF12849">
    <property type="entry name" value="PBP_like_2"/>
    <property type="match status" value="1"/>
</dbReference>
<evidence type="ECO:0000256" key="8">
    <source>
        <dbReference type="SAM" id="SignalP"/>
    </source>
</evidence>
<comment type="subunit">
    <text evidence="3 7">The complex is composed of two ATP-binding proteins (PstB), two transmembrane proteins (PstC and PstA) and a solute-binding protein (PstS).</text>
</comment>
<name>A0ABN1EWD7_9PROT</name>
<evidence type="ECO:0000256" key="1">
    <source>
        <dbReference type="ARBA" id="ARBA00002841"/>
    </source>
</evidence>
<dbReference type="Proteomes" id="UP001501588">
    <property type="component" value="Unassembled WGS sequence"/>
</dbReference>
<dbReference type="RefSeq" id="WP_343894320.1">
    <property type="nucleotide sequence ID" value="NZ_BAAAFZ010000011.1"/>
</dbReference>
<sequence>MHRRSFLWAFGTIAGAHLLARPAFAQEGQVKGAGAGFSVQTLAAWSEAAKAPTGARVSYDAAGTNDGVAKVVNGEVDFSATAMPMSAGRLRNLRLVQFPTMLGAVVFTANLPGVAVDQLKLTGDAIADLYLGRIKRWNDPKLAEHNPGLRLPDLAVAPVYRSDISGTTLLATTFLSRASETWRDGGPRAGSVVLWPVGKGGHMNEGVAEAVQATPGAIGYVTNAFAVSKRLAAAQLRNRSGAFVKPEAASLRAAASVADWGARGFAADTVDLDGPAVWPIAGPGFAFVPVEPLAERVEGVRGALKFFDWSLKNGGEIAARGGNAPLPDAVAKAVREAWGSVRGADGAPLWKG</sequence>
<evidence type="ECO:0000256" key="7">
    <source>
        <dbReference type="PIRNR" id="PIRNR002756"/>
    </source>
</evidence>
<evidence type="ECO:0000313" key="10">
    <source>
        <dbReference type="EMBL" id="GAA0575324.1"/>
    </source>
</evidence>
<dbReference type="InterPro" id="IPR050962">
    <property type="entry name" value="Phosphate-bind_PstS"/>
</dbReference>
<comment type="similarity">
    <text evidence="2 7">Belongs to the PstS family.</text>
</comment>
<dbReference type="InterPro" id="IPR005673">
    <property type="entry name" value="ABC_phos-bd_PstS"/>
</dbReference>
<comment type="caution">
    <text evidence="10">The sequence shown here is derived from an EMBL/GenBank/DDBJ whole genome shotgun (WGS) entry which is preliminary data.</text>
</comment>
<accession>A0ABN1EWD7</accession>
<feature type="signal peptide" evidence="8">
    <location>
        <begin position="1"/>
        <end position="25"/>
    </location>
</feature>
<evidence type="ECO:0000313" key="11">
    <source>
        <dbReference type="Proteomes" id="UP001501588"/>
    </source>
</evidence>
<evidence type="ECO:0000256" key="2">
    <source>
        <dbReference type="ARBA" id="ARBA00008725"/>
    </source>
</evidence>
<evidence type="ECO:0000259" key="9">
    <source>
        <dbReference type="Pfam" id="PF12849"/>
    </source>
</evidence>
<feature type="chain" id="PRO_5045907966" description="Phosphate-binding protein PstS" evidence="8">
    <location>
        <begin position="26"/>
        <end position="352"/>
    </location>
</feature>
<comment type="function">
    <text evidence="1 7">Part of the ABC transporter complex PstSACB involved in phosphate import.</text>
</comment>